<comment type="subcellular location">
    <subcellularLocation>
        <location evidence="1 9">Nucleus</location>
    </subcellularLocation>
</comment>
<dbReference type="Pfam" id="PF04722">
    <property type="entry name" value="Ssu72"/>
    <property type="match status" value="1"/>
</dbReference>
<dbReference type="FunFam" id="3.40.50.2300:FF:000039">
    <property type="entry name" value="RNA polymerase II subunit A C-terminal domain phosphatase"/>
    <property type="match status" value="1"/>
</dbReference>
<proteinExistence type="inferred from homology"/>
<keyword evidence="5 9" id="KW-0904">Protein phosphatase</keyword>
<evidence type="ECO:0000256" key="2">
    <source>
        <dbReference type="ARBA" id="ARBA00008978"/>
    </source>
</evidence>
<dbReference type="EMBL" id="DS022309">
    <property type="protein sequence ID" value="OAJ43054.1"/>
    <property type="molecule type" value="Genomic_DNA"/>
</dbReference>
<evidence type="ECO:0000256" key="6">
    <source>
        <dbReference type="ARBA" id="ARBA00023242"/>
    </source>
</evidence>
<dbReference type="Gene3D" id="3.40.50.2300">
    <property type="match status" value="2"/>
</dbReference>
<evidence type="ECO:0000256" key="7">
    <source>
        <dbReference type="ARBA" id="ARBA00047761"/>
    </source>
</evidence>
<sequence length="203" mass="22729">MSKIKFAVVCASNQNRSMEAHHVLRQHNFSISSYGTGTAVRLPGPSADKPNIYSFGTPYDDIYNELASQDRHLRIKRAPERFQDTSDVFDVIFTCEERCFDAACESKQSLVHTILHNIVIDSISDVGILNRSRQSNQPVHVINVEIIDNHEQATVGEMVKLVANMSVDGQIEATTDLDQEIGALLEAFIDKTKANILYTITYL</sequence>
<gene>
    <name evidence="10" type="ORF">BDEG_24187</name>
    <name evidence="11" type="ORF">BDEG_26439</name>
</gene>
<comment type="catalytic activity">
    <reaction evidence="7 9">
        <text>O-phospho-L-seryl-[protein] + H2O = L-seryl-[protein] + phosphate</text>
        <dbReference type="Rhea" id="RHEA:20629"/>
        <dbReference type="Rhea" id="RHEA-COMP:9863"/>
        <dbReference type="Rhea" id="RHEA-COMP:11604"/>
        <dbReference type="ChEBI" id="CHEBI:15377"/>
        <dbReference type="ChEBI" id="CHEBI:29999"/>
        <dbReference type="ChEBI" id="CHEBI:43474"/>
        <dbReference type="ChEBI" id="CHEBI:83421"/>
        <dbReference type="EC" id="3.1.3.16"/>
    </reaction>
</comment>
<dbReference type="STRING" id="403673.A0A177WK48"/>
<evidence type="ECO:0000256" key="9">
    <source>
        <dbReference type="RuleBase" id="RU369031"/>
    </source>
</evidence>
<dbReference type="VEuPathDB" id="FungiDB:BDEG_24187"/>
<comment type="function">
    <text evidence="9">Component of the cleavage and polyadenylation factor (CPF) complex, which plays a key role in polyadenylation-dependent pre-mRNA 3'-end formation and cooperates with cleavage factors including the CFIA complex and NAB4/CFIB. SSU72 is required for 3'-end formation of snoRNAs.</text>
</comment>
<protein>
    <recommendedName>
        <fullName evidence="9">RNA polymerase II subunit A C-terminal domain phosphatase SSU72</fullName>
        <shortName evidence="9">CTD phosphatase SSU72</shortName>
        <ecNumber evidence="9">3.1.3.16</ecNumber>
    </recommendedName>
</protein>
<dbReference type="EMBL" id="DS022304">
    <property type="protein sequence ID" value="OAJ40453.1"/>
    <property type="molecule type" value="Genomic_DNA"/>
</dbReference>
<evidence type="ECO:0000256" key="5">
    <source>
        <dbReference type="ARBA" id="ARBA00022912"/>
    </source>
</evidence>
<dbReference type="GO" id="GO:0031124">
    <property type="term" value="P:mRNA 3'-end processing"/>
    <property type="evidence" value="ECO:0007669"/>
    <property type="project" value="UniProtKB-ARBA"/>
</dbReference>
<organism evidence="10 12">
    <name type="scientific">Batrachochytrium dendrobatidis (strain JEL423)</name>
    <dbReference type="NCBI Taxonomy" id="403673"/>
    <lineage>
        <taxon>Eukaryota</taxon>
        <taxon>Fungi</taxon>
        <taxon>Fungi incertae sedis</taxon>
        <taxon>Chytridiomycota</taxon>
        <taxon>Chytridiomycota incertae sedis</taxon>
        <taxon>Chytridiomycetes</taxon>
        <taxon>Rhizophydiales</taxon>
        <taxon>Rhizophydiales incertae sedis</taxon>
        <taxon>Batrachochytrium</taxon>
    </lineage>
</organism>
<dbReference type="OrthoDB" id="57957at2759"/>
<dbReference type="AlphaFoldDB" id="A0A177WK48"/>
<evidence type="ECO:0000256" key="3">
    <source>
        <dbReference type="ARBA" id="ARBA00022664"/>
    </source>
</evidence>
<dbReference type="Proteomes" id="UP000077115">
    <property type="component" value="Unassembled WGS sequence"/>
</dbReference>
<keyword evidence="3 9" id="KW-0507">mRNA processing</keyword>
<dbReference type="GO" id="GO:0005847">
    <property type="term" value="C:mRNA cleavage and polyadenylation specificity factor complex"/>
    <property type="evidence" value="ECO:0007669"/>
    <property type="project" value="UniProtKB-ARBA"/>
</dbReference>
<keyword evidence="4 9" id="KW-0378">Hydrolase</keyword>
<comment type="catalytic activity">
    <reaction evidence="8 9">
        <text>O-phospho-L-threonyl-[protein] + H2O = L-threonyl-[protein] + phosphate</text>
        <dbReference type="Rhea" id="RHEA:47004"/>
        <dbReference type="Rhea" id="RHEA-COMP:11060"/>
        <dbReference type="Rhea" id="RHEA-COMP:11605"/>
        <dbReference type="ChEBI" id="CHEBI:15377"/>
        <dbReference type="ChEBI" id="CHEBI:30013"/>
        <dbReference type="ChEBI" id="CHEBI:43474"/>
        <dbReference type="ChEBI" id="CHEBI:61977"/>
        <dbReference type="EC" id="3.1.3.16"/>
    </reaction>
</comment>
<evidence type="ECO:0000256" key="8">
    <source>
        <dbReference type="ARBA" id="ARBA00048336"/>
    </source>
</evidence>
<name>A0A177WK48_BATDL</name>
<dbReference type="PANTHER" id="PTHR20383">
    <property type="entry name" value="RNA POLYMERASE II SUBUNIT A C-TERMINAL DOMAIN PHOSPHATASE"/>
    <property type="match status" value="1"/>
</dbReference>
<evidence type="ECO:0000313" key="11">
    <source>
        <dbReference type="EMBL" id="OAJ43054.1"/>
    </source>
</evidence>
<comment type="subunit">
    <text evidence="9">Component of the cleavage and polyadenylation factor (CPF) complex.</text>
</comment>
<comment type="function">
    <text evidence="9">Processively dephosphorylates Ser-5 of the heptad repeats YSPTSPS in the C-terminal domain of the largest RNA polymerase II subunit (RPB1).</text>
</comment>
<reference evidence="10 12" key="2">
    <citation type="submission" date="2016-05" db="EMBL/GenBank/DDBJ databases">
        <title>Lineage-specific infection strategies underlie the spectrum of fungal disease in amphibians.</title>
        <authorList>
            <person name="Cuomo C.A."/>
            <person name="Farrer R.A."/>
            <person name="James T."/>
            <person name="Longcore J."/>
            <person name="Birren B."/>
        </authorList>
    </citation>
    <scope>NUCLEOTIDE SEQUENCE [LARGE SCALE GENOMIC DNA]</scope>
    <source>
        <strain evidence="10 12">JEL423</strain>
    </source>
</reference>
<reference evidence="10 12" key="1">
    <citation type="submission" date="2006-10" db="EMBL/GenBank/DDBJ databases">
        <title>The Genome Sequence of Batrachochytrium dendrobatidis JEL423.</title>
        <authorList>
            <consortium name="The Broad Institute Genome Sequencing Platform"/>
            <person name="Birren B."/>
            <person name="Lander E."/>
            <person name="Galagan J."/>
            <person name="Cuomo C."/>
            <person name="Devon K."/>
            <person name="Jaffe D."/>
            <person name="Butler J."/>
            <person name="Alvarez P."/>
            <person name="Gnerre S."/>
            <person name="Grabherr M."/>
            <person name="Kleber M."/>
            <person name="Mauceli E."/>
            <person name="Brockman W."/>
            <person name="Young S."/>
            <person name="LaButti K."/>
            <person name="Sykes S."/>
            <person name="DeCaprio D."/>
            <person name="Crawford M."/>
            <person name="Koehrsen M."/>
            <person name="Engels R."/>
            <person name="Montgomery P."/>
            <person name="Pearson M."/>
            <person name="Howarth C."/>
            <person name="Larson L."/>
            <person name="White J."/>
            <person name="O'Leary S."/>
            <person name="Kodira C."/>
            <person name="Zeng Q."/>
            <person name="Yandava C."/>
            <person name="Alvarado L."/>
            <person name="Longcore J."/>
            <person name="James T."/>
        </authorList>
    </citation>
    <scope>NUCLEOTIDE SEQUENCE [LARGE SCALE GENOMIC DNA]</scope>
    <source>
        <strain evidence="10 12">JEL423</strain>
    </source>
</reference>
<accession>A0A177WK48</accession>
<evidence type="ECO:0000256" key="4">
    <source>
        <dbReference type="ARBA" id="ARBA00022801"/>
    </source>
</evidence>
<dbReference type="EC" id="3.1.3.16" evidence="9"/>
<dbReference type="GO" id="GO:0008420">
    <property type="term" value="F:RNA polymerase II CTD heptapeptide repeat phosphatase activity"/>
    <property type="evidence" value="ECO:0007669"/>
    <property type="project" value="UniProtKB-ARBA"/>
</dbReference>
<evidence type="ECO:0000313" key="12">
    <source>
        <dbReference type="Proteomes" id="UP000077115"/>
    </source>
</evidence>
<dbReference type="InterPro" id="IPR006811">
    <property type="entry name" value="RNA_pol_II_suA"/>
</dbReference>
<dbReference type="VEuPathDB" id="FungiDB:BDEG_26439"/>
<evidence type="ECO:0000256" key="1">
    <source>
        <dbReference type="ARBA" id="ARBA00004123"/>
    </source>
</evidence>
<evidence type="ECO:0000313" key="10">
    <source>
        <dbReference type="EMBL" id="OAJ40453.1"/>
    </source>
</evidence>
<keyword evidence="6 9" id="KW-0539">Nucleus</keyword>
<comment type="similarity">
    <text evidence="2 9">Belongs to the SSU72 phosphatase family.</text>
</comment>